<accession>A0ABX0NIE2</accession>
<gene>
    <name evidence="2" type="ORF">F2P44_31175</name>
</gene>
<evidence type="ECO:0000313" key="2">
    <source>
        <dbReference type="EMBL" id="NHZ83696.1"/>
    </source>
</evidence>
<sequence length="98" mass="11267">MGMIRVLDFVDRCYNGEDGQVIHDIIVSRLPTEVELFVSLEGVDSVPSSFVNVAFISLLDFLSFNEIKRRLRFVNTNSQINEMIKSRFAFEAKRRAAH</sequence>
<proteinExistence type="predicted"/>
<dbReference type="Proteomes" id="UP000621455">
    <property type="component" value="Unassembled WGS sequence"/>
</dbReference>
<keyword evidence="3" id="KW-1185">Reference proteome</keyword>
<name>A0ABX0NIE2_9BURK</name>
<evidence type="ECO:0000259" key="1">
    <source>
        <dbReference type="Pfam" id="PF14213"/>
    </source>
</evidence>
<dbReference type="RefSeq" id="WP_167093625.1">
    <property type="nucleotide sequence ID" value="NZ_WHJG01000059.1"/>
</dbReference>
<reference evidence="2 3" key="1">
    <citation type="submission" date="2019-10" db="EMBL/GenBank/DDBJ databases">
        <title>Taxonomy of Antarctic Massilia spp.: description of Massilia rubra sp. nov., Massilia aquatica sp. nov., Massilia mucilaginosa sp. nov., Massilia frigida sp. nov. isolated from streams, lakes and regoliths.</title>
        <authorList>
            <person name="Holochova P."/>
            <person name="Sedlacek I."/>
            <person name="Kralova S."/>
            <person name="Maslanova I."/>
            <person name="Busse H.-J."/>
            <person name="Stankova E."/>
            <person name="Vrbovska V."/>
            <person name="Kovarovic V."/>
            <person name="Bartak M."/>
            <person name="Svec P."/>
            <person name="Pantucek R."/>
        </authorList>
    </citation>
    <scope>NUCLEOTIDE SEQUENCE [LARGE SCALE GENOMIC DNA]</scope>
    <source>
        <strain evidence="2 3">CCM 8695</strain>
    </source>
</reference>
<organism evidence="2 3">
    <name type="scientific">Massilia frigida</name>
    <dbReference type="NCBI Taxonomy" id="2609281"/>
    <lineage>
        <taxon>Bacteria</taxon>
        <taxon>Pseudomonadati</taxon>
        <taxon>Pseudomonadota</taxon>
        <taxon>Betaproteobacteria</taxon>
        <taxon>Burkholderiales</taxon>
        <taxon>Oxalobacteraceae</taxon>
        <taxon>Telluria group</taxon>
        <taxon>Massilia</taxon>
    </lineage>
</organism>
<feature type="domain" description="DUF4325" evidence="1">
    <location>
        <begin position="18"/>
        <end position="80"/>
    </location>
</feature>
<dbReference type="EMBL" id="WHJG01000059">
    <property type="protein sequence ID" value="NHZ83696.1"/>
    <property type="molecule type" value="Genomic_DNA"/>
</dbReference>
<evidence type="ECO:0000313" key="3">
    <source>
        <dbReference type="Proteomes" id="UP000621455"/>
    </source>
</evidence>
<dbReference type="Pfam" id="PF14213">
    <property type="entry name" value="DUF4325"/>
    <property type="match status" value="1"/>
</dbReference>
<protein>
    <submittedName>
        <fullName evidence="2">DUF4325 domain-containing protein</fullName>
    </submittedName>
</protein>
<dbReference type="InterPro" id="IPR025474">
    <property type="entry name" value="DUF4325"/>
</dbReference>
<comment type="caution">
    <text evidence="2">The sequence shown here is derived from an EMBL/GenBank/DDBJ whole genome shotgun (WGS) entry which is preliminary data.</text>
</comment>